<dbReference type="InterPro" id="IPR000717">
    <property type="entry name" value="PCI_dom"/>
</dbReference>
<dbReference type="Pfam" id="PF05470">
    <property type="entry name" value="eIF-3c_N"/>
    <property type="match status" value="2"/>
</dbReference>
<feature type="region of interest" description="Disordered" evidence="5">
    <location>
        <begin position="1"/>
        <end position="33"/>
    </location>
</feature>
<dbReference type="GO" id="GO:0003723">
    <property type="term" value="F:RNA binding"/>
    <property type="evidence" value="ECO:0007669"/>
    <property type="project" value="InterPro"/>
</dbReference>
<dbReference type="SMART" id="SM00088">
    <property type="entry name" value="PINT"/>
    <property type="match status" value="1"/>
</dbReference>
<feature type="compositionally biased region" description="Acidic residues" evidence="5">
    <location>
        <begin position="175"/>
        <end position="200"/>
    </location>
</feature>
<evidence type="ECO:0000313" key="8">
    <source>
        <dbReference type="Proteomes" id="UP000195521"/>
    </source>
</evidence>
<dbReference type="GO" id="GO:0016282">
    <property type="term" value="C:eukaryotic 43S preinitiation complex"/>
    <property type="evidence" value="ECO:0007669"/>
    <property type="project" value="UniProtKB-UniRule"/>
</dbReference>
<feature type="region of interest" description="Disordered" evidence="5">
    <location>
        <begin position="530"/>
        <end position="559"/>
    </location>
</feature>
<dbReference type="Proteomes" id="UP000195521">
    <property type="component" value="Unassembled WGS sequence"/>
</dbReference>
<dbReference type="InterPro" id="IPR027516">
    <property type="entry name" value="EIF3C"/>
</dbReference>
<dbReference type="InterPro" id="IPR036390">
    <property type="entry name" value="WH_DNA-bd_sf"/>
</dbReference>
<feature type="domain" description="PCI" evidence="6">
    <location>
        <begin position="743"/>
        <end position="915"/>
    </location>
</feature>
<dbReference type="AlphaFoldDB" id="A0A1Y1JMU0"/>
<dbReference type="GeneID" id="39749533"/>
<dbReference type="GO" id="GO:0003743">
    <property type="term" value="F:translation initiation factor activity"/>
    <property type="evidence" value="ECO:0007669"/>
    <property type="project" value="UniProtKB-UniRule"/>
</dbReference>
<dbReference type="OMA" id="FRCGLIK"/>
<organism evidence="7 8">
    <name type="scientific">Plasmodium gonderi</name>
    <dbReference type="NCBI Taxonomy" id="77519"/>
    <lineage>
        <taxon>Eukaryota</taxon>
        <taxon>Sar</taxon>
        <taxon>Alveolata</taxon>
        <taxon>Apicomplexa</taxon>
        <taxon>Aconoidasida</taxon>
        <taxon>Haemosporida</taxon>
        <taxon>Plasmodiidae</taxon>
        <taxon>Plasmodium</taxon>
        <taxon>Plasmodium (Plasmodium)</taxon>
    </lineage>
</organism>
<sequence length="999" mass="116154">MQSKFWAKGVDDESGDNVTESSDNEIDDKKPLVPAQAERWAAIDSSSSEEEERVIKSYEGKRLDFYKNIGSSLNESMESNDFNQLLKDYENLYKFMIKESPERIPNFAIVYLDKFTKYVETTFQSNVEKKDLSKNKAQTLNKLRAKIRKCSEFYQNKLNLYHENPDDFKAALEDELDEDEDEEEEDDEEEEEDDEQEEEGAGGIVKDNEDDSIKDAEGKKKKKKEKENDEKSGQDDDSSDDWSYSDGDEYASDDADDKTKSAMSKWGLKTSEKVEKKKVVKTKKVKKEGTKKEEKTAQVDENQSAKNKAYAELLSTKNLSEEVIRNRVKFVIEKRGRKGLDKHEHINILSKLSELAKTISTQSYIEVLEQLINLEFDIVSSVYTYMSFNIWNKAFKYIELILDILIQNESFYLVSINITEEITEEIITEKEKISRSCKTLISFLAKLDDELLKALLYIDAQTEEYRKRLGKTVHMIALLYKGYNYVKFTKKLPDLAIYISMRILEHMYYKPEALFMQIWNFVTSRKENNTSLTDADRTNGGRKETDMENNGSGNANVFSSLNGGSNVNGSIKENGDLKACYNTQTNGDMDKQLNEQSPKQADKLGSKIDDNNMSPKKVVEKYVYEIFEYGTKQQKIKALLQLSFNRSLQDEFLEAKELLNVANVHELALSSDIQTQILYNRNLIQLGLCAFRHGRIYEAHCCLGEICSQNKHRELIAQGVSTLKNQEKTLEQERAEKRRLLSFHMHISIELIECVNNICAMLLEVPNLARHTYESKKDIISRQFRRFLDIYDKQVFNNPPENNKEIILLATKYLQKGNWKLCCEKIFSLSVWSKFSDRERVQNILQERIKQEAMRTYIFRYISIYDSFAVDQLCIMFDLSENSVHSILSKMMINHEIPACWNESSKHIIINKVNPTALQTVAIKLAENINEVMEQNELAFNMRNPKFMFMQEKRTQMKDDKSSWLHKKGDGKYGKSYHQHKNVHYKKNFKEKIVSKNFA</sequence>
<evidence type="ECO:0000313" key="7">
    <source>
        <dbReference type="EMBL" id="GAW82795.1"/>
    </source>
</evidence>
<evidence type="ECO:0000259" key="6">
    <source>
        <dbReference type="PROSITE" id="PS50250"/>
    </source>
</evidence>
<dbReference type="GO" id="GO:0033290">
    <property type="term" value="C:eukaryotic 48S preinitiation complex"/>
    <property type="evidence" value="ECO:0007669"/>
    <property type="project" value="UniProtKB-UniRule"/>
</dbReference>
<dbReference type="PANTHER" id="PTHR13937:SF0">
    <property type="entry name" value="EUKARYOTIC TRANSLATION INITIATION FACTOR 3 SUBUNIT C-RELATED"/>
    <property type="match status" value="1"/>
</dbReference>
<dbReference type="Pfam" id="PF01399">
    <property type="entry name" value="PCI"/>
    <property type="match status" value="1"/>
</dbReference>
<protein>
    <recommendedName>
        <fullName evidence="4">Eukaryotic translation initiation factor 3 subunit C</fullName>
        <shortName evidence="4">eIF3c</shortName>
    </recommendedName>
    <alternativeName>
        <fullName evidence="4">Eukaryotic translation initiation factor 3 subunit 8</fullName>
    </alternativeName>
</protein>
<evidence type="ECO:0000256" key="5">
    <source>
        <dbReference type="SAM" id="MobiDB-lite"/>
    </source>
</evidence>
<feature type="compositionally biased region" description="Basic and acidic residues" evidence="5">
    <location>
        <begin position="600"/>
        <end position="610"/>
    </location>
</feature>
<keyword evidence="3 4" id="KW-0648">Protein biosynthesis</keyword>
<keyword evidence="2 4" id="KW-0396">Initiation factor</keyword>
<dbReference type="SUPFAM" id="SSF46785">
    <property type="entry name" value="Winged helix' DNA-binding domain"/>
    <property type="match status" value="1"/>
</dbReference>
<comment type="subunit">
    <text evidence="4">Component of the eukaryotic translation initiation factor 3 (eIF-3) complex.</text>
</comment>
<dbReference type="RefSeq" id="XP_028545384.1">
    <property type="nucleotide sequence ID" value="XM_028689583.1"/>
</dbReference>
<gene>
    <name evidence="7" type="ORF">PGO_130670</name>
</gene>
<dbReference type="PANTHER" id="PTHR13937">
    <property type="entry name" value="EUKARYOTIC TRANSLATION INITATION FACTOR 3, SUBUNIT 8 EIF3S8 -RELATED"/>
    <property type="match status" value="1"/>
</dbReference>
<dbReference type="OrthoDB" id="29647at2759"/>
<comment type="similarity">
    <text evidence="4">Belongs to the eIF-3 subunit C family.</text>
</comment>
<keyword evidence="8" id="KW-1185">Reference proteome</keyword>
<dbReference type="InterPro" id="IPR008905">
    <property type="entry name" value="EIF3C_N_dom"/>
</dbReference>
<dbReference type="HAMAP" id="MF_03002">
    <property type="entry name" value="eIF3c"/>
    <property type="match status" value="1"/>
</dbReference>
<dbReference type="GO" id="GO:0005852">
    <property type="term" value="C:eukaryotic translation initiation factor 3 complex"/>
    <property type="evidence" value="ECO:0007669"/>
    <property type="project" value="UniProtKB-UniRule"/>
</dbReference>
<feature type="compositionally biased region" description="Acidic residues" evidence="5">
    <location>
        <begin position="246"/>
        <end position="256"/>
    </location>
</feature>
<keyword evidence="1 4" id="KW-0963">Cytoplasm</keyword>
<dbReference type="GO" id="GO:0001732">
    <property type="term" value="P:formation of cytoplasmic translation initiation complex"/>
    <property type="evidence" value="ECO:0007669"/>
    <property type="project" value="UniProtKB-UniRule"/>
</dbReference>
<feature type="region of interest" description="Disordered" evidence="5">
    <location>
        <begin position="175"/>
        <end position="259"/>
    </location>
</feature>
<dbReference type="GO" id="GO:0031369">
    <property type="term" value="F:translation initiation factor binding"/>
    <property type="evidence" value="ECO:0007669"/>
    <property type="project" value="InterPro"/>
</dbReference>
<evidence type="ECO:0000256" key="4">
    <source>
        <dbReference type="HAMAP-Rule" id="MF_03002"/>
    </source>
</evidence>
<comment type="function">
    <text evidence="4">Component of the eukaryotic translation initiation factor 3 (eIF-3) complex, which is involved in protein synthesis of a specialized repertoire of mRNAs and, together with other initiation factors, stimulates binding of mRNA and methionyl-tRNAi to the 40S ribosome. The eIF-3 complex specifically targets and initiates translation of a subset of mRNAs involved in cell proliferation.</text>
</comment>
<evidence type="ECO:0000256" key="1">
    <source>
        <dbReference type="ARBA" id="ARBA00022490"/>
    </source>
</evidence>
<feature type="region of interest" description="Disordered" evidence="5">
    <location>
        <begin position="586"/>
        <end position="610"/>
    </location>
</feature>
<name>A0A1Y1JMU0_PLAGO</name>
<accession>A0A1Y1JMU0</accession>
<proteinExistence type="inferred from homology"/>
<feature type="compositionally biased region" description="Basic and acidic residues" evidence="5">
    <location>
        <begin position="225"/>
        <end position="234"/>
    </location>
</feature>
<comment type="subcellular location">
    <subcellularLocation>
        <location evidence="4">Cytoplasm</location>
    </subcellularLocation>
</comment>
<reference evidence="8" key="1">
    <citation type="submission" date="2017-04" db="EMBL/GenBank/DDBJ databases">
        <title>Plasmodium gonderi genome.</title>
        <authorList>
            <person name="Arisue N."/>
            <person name="Honma H."/>
            <person name="Kawai S."/>
            <person name="Tougan T."/>
            <person name="Tanabe K."/>
            <person name="Horii T."/>
        </authorList>
    </citation>
    <scope>NUCLEOTIDE SEQUENCE [LARGE SCALE GENOMIC DNA]</scope>
    <source>
        <strain evidence="8">ATCC 30045</strain>
    </source>
</reference>
<dbReference type="PROSITE" id="PS50250">
    <property type="entry name" value="PCI"/>
    <property type="match status" value="1"/>
</dbReference>
<dbReference type="EMBL" id="BDQF01000014">
    <property type="protein sequence ID" value="GAW82795.1"/>
    <property type="molecule type" value="Genomic_DNA"/>
</dbReference>
<evidence type="ECO:0000256" key="2">
    <source>
        <dbReference type="ARBA" id="ARBA00022540"/>
    </source>
</evidence>
<comment type="caution">
    <text evidence="7">The sequence shown here is derived from an EMBL/GenBank/DDBJ whole genome shotgun (WGS) entry which is preliminary data.</text>
</comment>
<evidence type="ECO:0000256" key="3">
    <source>
        <dbReference type="ARBA" id="ARBA00022917"/>
    </source>
</evidence>
<feature type="compositionally biased region" description="Basic and acidic residues" evidence="5">
    <location>
        <begin position="530"/>
        <end position="546"/>
    </location>
</feature>